<dbReference type="InterPro" id="IPR042099">
    <property type="entry name" value="ANL_N_sf"/>
</dbReference>
<reference evidence="2 3" key="1">
    <citation type="submission" date="2021-01" db="EMBL/GenBank/DDBJ databases">
        <title>Whole genome shotgun sequence of Catellatospora chokoriensis NBRC 107358.</title>
        <authorList>
            <person name="Komaki H."/>
            <person name="Tamura T."/>
        </authorList>
    </citation>
    <scope>NUCLEOTIDE SEQUENCE [LARGE SCALE GENOMIC DNA]</scope>
    <source>
        <strain evidence="2 3">NBRC 107358</strain>
    </source>
</reference>
<protein>
    <submittedName>
        <fullName evidence="2">TIGR03089 family protein</fullName>
    </submittedName>
</protein>
<dbReference type="InterPro" id="IPR017523">
    <property type="entry name" value="Rv3268"/>
</dbReference>
<evidence type="ECO:0000259" key="1">
    <source>
        <dbReference type="Pfam" id="PF00501"/>
    </source>
</evidence>
<dbReference type="Gene3D" id="3.40.50.12780">
    <property type="entry name" value="N-terminal domain of ligase-like"/>
    <property type="match status" value="1"/>
</dbReference>
<dbReference type="AlphaFoldDB" id="A0A8J3JRS2"/>
<comment type="caution">
    <text evidence="2">The sequence shown here is derived from an EMBL/GenBank/DDBJ whole genome shotgun (WGS) entry which is preliminary data.</text>
</comment>
<dbReference type="EMBL" id="BONG01000019">
    <property type="protein sequence ID" value="GIF89897.1"/>
    <property type="molecule type" value="Genomic_DNA"/>
</dbReference>
<organism evidence="2 3">
    <name type="scientific">Catellatospora chokoriensis</name>
    <dbReference type="NCBI Taxonomy" id="310353"/>
    <lineage>
        <taxon>Bacteria</taxon>
        <taxon>Bacillati</taxon>
        <taxon>Actinomycetota</taxon>
        <taxon>Actinomycetes</taxon>
        <taxon>Micromonosporales</taxon>
        <taxon>Micromonosporaceae</taxon>
        <taxon>Catellatospora</taxon>
    </lineage>
</organism>
<gene>
    <name evidence="2" type="ORF">Cch02nite_33410</name>
</gene>
<dbReference type="SUPFAM" id="SSF56801">
    <property type="entry name" value="Acetyl-CoA synthetase-like"/>
    <property type="match status" value="1"/>
</dbReference>
<evidence type="ECO:0000313" key="2">
    <source>
        <dbReference type="EMBL" id="GIF89897.1"/>
    </source>
</evidence>
<accession>A0A8J3JRS2</accession>
<keyword evidence="3" id="KW-1185">Reference proteome</keyword>
<evidence type="ECO:0000313" key="3">
    <source>
        <dbReference type="Proteomes" id="UP000619293"/>
    </source>
</evidence>
<sequence>MQPTTVTDLPALLGGDALAGADRPLLTYCDDATGERTELTAAELGGLAARTAGLLREDCGLDTGSRVAVLLPPHWQTAAVLLGAWSIGAAVSFRPWATAGLAPVGVGENDPLDVLFVSRKRMDSWLEQVPEARHRYVLGLAPGGAPLDEVPDGYRDFVAEAGRHPASLPAYGSIGSTDAASPDGTTYRQWGGLAQGVADQLGLRPGDKLLVDVAKHEQPVMWLLTPLAAGASVVLCANLDRDNLDARIAAEGITRVI</sequence>
<proteinExistence type="predicted"/>
<dbReference type="RefSeq" id="WP_191843301.1">
    <property type="nucleotide sequence ID" value="NZ_BAAALB010000023.1"/>
</dbReference>
<name>A0A8J3JRS2_9ACTN</name>
<feature type="domain" description="AMP-dependent synthetase/ligase" evidence="1">
    <location>
        <begin position="22"/>
        <end position="92"/>
    </location>
</feature>
<dbReference type="Proteomes" id="UP000619293">
    <property type="component" value="Unassembled WGS sequence"/>
</dbReference>
<dbReference type="Pfam" id="PF00501">
    <property type="entry name" value="AMP-binding"/>
    <property type="match status" value="1"/>
</dbReference>
<dbReference type="NCBIfam" id="TIGR03089">
    <property type="entry name" value="TIGR03089 family protein"/>
    <property type="match status" value="1"/>
</dbReference>
<dbReference type="InterPro" id="IPR000873">
    <property type="entry name" value="AMP-dep_synth/lig_dom"/>
</dbReference>